<feature type="region of interest" description="Disordered" evidence="1">
    <location>
        <begin position="24"/>
        <end position="61"/>
    </location>
</feature>
<dbReference type="GeneID" id="38128499"/>
<proteinExistence type="predicted"/>
<dbReference type="EMBL" id="NKHU02000032">
    <property type="protein sequence ID" value="RHZ63061.1"/>
    <property type="molecule type" value="Genomic_DNA"/>
</dbReference>
<gene>
    <name evidence="2" type="ORF">CDV56_106525</name>
</gene>
<evidence type="ECO:0000313" key="3">
    <source>
        <dbReference type="Proteomes" id="UP000215305"/>
    </source>
</evidence>
<protein>
    <submittedName>
        <fullName evidence="2">Uncharacterized protein</fullName>
    </submittedName>
</protein>
<dbReference type="RefSeq" id="XP_026617028.1">
    <property type="nucleotide sequence ID" value="XM_026760144.1"/>
</dbReference>
<dbReference type="OrthoDB" id="4499406at2759"/>
<feature type="compositionally biased region" description="Polar residues" evidence="1">
    <location>
        <begin position="186"/>
        <end position="202"/>
    </location>
</feature>
<reference evidence="2" key="1">
    <citation type="submission" date="2018-08" db="EMBL/GenBank/DDBJ databases">
        <title>Draft genome sequence of azole-resistant Aspergillus thermomutatus (Neosartorya pseudofischeri) strain HMR AF 39, isolated from a human nasal aspirate.</title>
        <authorList>
            <person name="Parent-Michaud M."/>
            <person name="Dufresne P.J."/>
            <person name="Fournier E."/>
            <person name="Martineau C."/>
            <person name="Moreira S."/>
            <person name="Perkins V."/>
            <person name="De Repentigny L."/>
            <person name="Dufresne S.F."/>
        </authorList>
    </citation>
    <scope>NUCLEOTIDE SEQUENCE [LARGE SCALE GENOMIC DNA]</scope>
    <source>
        <strain evidence="2">HMR AF 39</strain>
    </source>
</reference>
<comment type="caution">
    <text evidence="2">The sequence shown here is derived from an EMBL/GenBank/DDBJ whole genome shotgun (WGS) entry which is preliminary data.</text>
</comment>
<accession>A0A397HIR6</accession>
<sequence length="302" mass="34036">MMKMRKREEYHDLLSPTAPKIFRMFGIGTPKRARSESESEEEGPYRPRRRGKGVSLGTQDERDELVTGVDASDLPIAGDNANEAQRVYQKLPAIRVLDWQIDEEGQPIRRPLRDSMALTAALDQTRGTEAADPCSFCKDQKGTWRMCIVEPNPDGNSKLSGACANCRFSRRHNCDLRAHKDDESTDSLFVSEHSSMDTTDSSIAEEVQKNEGEGPPVQADVQTNVRDHGKESDNQTPRRRAPAPKSRLDGKVLPFPLGPETINDLPLLKQAIKDTIAHLDILQWRVQQLEEKRQSINPWELV</sequence>
<feature type="region of interest" description="Disordered" evidence="1">
    <location>
        <begin position="182"/>
        <end position="251"/>
    </location>
</feature>
<dbReference type="VEuPathDB" id="FungiDB:CDV56_106525"/>
<dbReference type="AlphaFoldDB" id="A0A397HIR6"/>
<dbReference type="Pfam" id="PF12511">
    <property type="entry name" value="DUF3716"/>
    <property type="match status" value="1"/>
</dbReference>
<dbReference type="Proteomes" id="UP000215305">
    <property type="component" value="Unassembled WGS sequence"/>
</dbReference>
<organism evidence="2 3">
    <name type="scientific">Aspergillus thermomutatus</name>
    <name type="common">Neosartorya pseudofischeri</name>
    <dbReference type="NCBI Taxonomy" id="41047"/>
    <lineage>
        <taxon>Eukaryota</taxon>
        <taxon>Fungi</taxon>
        <taxon>Dikarya</taxon>
        <taxon>Ascomycota</taxon>
        <taxon>Pezizomycotina</taxon>
        <taxon>Eurotiomycetes</taxon>
        <taxon>Eurotiomycetidae</taxon>
        <taxon>Eurotiales</taxon>
        <taxon>Aspergillaceae</taxon>
        <taxon>Aspergillus</taxon>
        <taxon>Aspergillus subgen. Fumigati</taxon>
    </lineage>
</organism>
<evidence type="ECO:0000313" key="2">
    <source>
        <dbReference type="EMBL" id="RHZ63061.1"/>
    </source>
</evidence>
<evidence type="ECO:0000256" key="1">
    <source>
        <dbReference type="SAM" id="MobiDB-lite"/>
    </source>
</evidence>
<dbReference type="InterPro" id="IPR022190">
    <property type="entry name" value="DUF3716"/>
</dbReference>
<name>A0A397HIR6_ASPTH</name>
<keyword evidence="3" id="KW-1185">Reference proteome</keyword>